<evidence type="ECO:0000313" key="2">
    <source>
        <dbReference type="Proteomes" id="UP001176059"/>
    </source>
</evidence>
<dbReference type="AlphaFoldDB" id="A0AA38MZH6"/>
<sequence length="166" mass="18271">MLLQPVFFTLGVISAVCAAPFDPSSNLATPTLAVRAKEKLVKVVDVAFDEWGSTAPAPIETQRGIAMVVFGDESKTTAINWINGYTRGEIHWRWRRRSELQPHTNHLFGWSDKIDIPSTSASGKKLPLVDYEYEVTQILGLQQEEEDRANLTEASLKASGLNGKGG</sequence>
<reference evidence="1" key="2">
    <citation type="journal article" date="2023" name="Proc. Natl. Acad. Sci. U.S.A.">
        <title>A global phylogenomic analysis of the shiitake genus Lentinula.</title>
        <authorList>
            <person name="Sierra-Patev S."/>
            <person name="Min B."/>
            <person name="Naranjo-Ortiz M."/>
            <person name="Looney B."/>
            <person name="Konkel Z."/>
            <person name="Slot J.C."/>
            <person name="Sakamoto Y."/>
            <person name="Steenwyk J.L."/>
            <person name="Rokas A."/>
            <person name="Carro J."/>
            <person name="Camarero S."/>
            <person name="Ferreira P."/>
            <person name="Molpeceres G."/>
            <person name="Ruiz-Duenas F.J."/>
            <person name="Serrano A."/>
            <person name="Henrissat B."/>
            <person name="Drula E."/>
            <person name="Hughes K.W."/>
            <person name="Mata J.L."/>
            <person name="Ishikawa N.K."/>
            <person name="Vargas-Isla R."/>
            <person name="Ushijima S."/>
            <person name="Smith C.A."/>
            <person name="Donoghue J."/>
            <person name="Ahrendt S."/>
            <person name="Andreopoulos W."/>
            <person name="He G."/>
            <person name="LaButti K."/>
            <person name="Lipzen A."/>
            <person name="Ng V."/>
            <person name="Riley R."/>
            <person name="Sandor L."/>
            <person name="Barry K."/>
            <person name="Martinez A.T."/>
            <person name="Xiao Y."/>
            <person name="Gibbons J.G."/>
            <person name="Terashima K."/>
            <person name="Grigoriev I.V."/>
            <person name="Hibbett D."/>
        </authorList>
    </citation>
    <scope>NUCLEOTIDE SEQUENCE</scope>
    <source>
        <strain evidence="1">ET3784</strain>
    </source>
</reference>
<gene>
    <name evidence="1" type="ORF">DFJ43DRAFT_376330</name>
</gene>
<accession>A0AA38MZH6</accession>
<dbReference type="Proteomes" id="UP001176059">
    <property type="component" value="Unassembled WGS sequence"/>
</dbReference>
<organism evidence="1 2">
    <name type="scientific">Lentinula guzmanii</name>
    <dbReference type="NCBI Taxonomy" id="2804957"/>
    <lineage>
        <taxon>Eukaryota</taxon>
        <taxon>Fungi</taxon>
        <taxon>Dikarya</taxon>
        <taxon>Basidiomycota</taxon>
        <taxon>Agaricomycotina</taxon>
        <taxon>Agaricomycetes</taxon>
        <taxon>Agaricomycetidae</taxon>
        <taxon>Agaricales</taxon>
        <taxon>Marasmiineae</taxon>
        <taxon>Omphalotaceae</taxon>
        <taxon>Lentinula</taxon>
    </lineage>
</organism>
<comment type="caution">
    <text evidence="1">The sequence shown here is derived from an EMBL/GenBank/DDBJ whole genome shotgun (WGS) entry which is preliminary data.</text>
</comment>
<reference evidence="1" key="1">
    <citation type="submission" date="2022-08" db="EMBL/GenBank/DDBJ databases">
        <authorList>
            <consortium name="DOE Joint Genome Institute"/>
            <person name="Min B."/>
            <person name="Sierra-Patev S."/>
            <person name="Naranjo-Ortiz M."/>
            <person name="Looney B."/>
            <person name="Konkel Z."/>
            <person name="Slot J.C."/>
            <person name="Sakamoto Y."/>
            <person name="Steenwyk J.L."/>
            <person name="Rokas A."/>
            <person name="Carro J."/>
            <person name="Camarero S."/>
            <person name="Ferreira P."/>
            <person name="Molpeceres G."/>
            <person name="Ruiz-duenas F.J."/>
            <person name="Serrano A."/>
            <person name="Henrissat B."/>
            <person name="Drula E."/>
            <person name="Hughes K.W."/>
            <person name="Mata J.L."/>
            <person name="Ishikawa N.K."/>
            <person name="Vargas-Isla R."/>
            <person name="Ushijima S."/>
            <person name="Smith C.A."/>
            <person name="Ahrendt S."/>
            <person name="Andreopoulos W."/>
            <person name="He G."/>
            <person name="LaButti K."/>
            <person name="Lipzen A."/>
            <person name="Ng V."/>
            <person name="Riley R."/>
            <person name="Sandor L."/>
            <person name="Barry K."/>
            <person name="Martinez A.T."/>
            <person name="Xiao Y."/>
            <person name="Gibbons J.G."/>
            <person name="Terashima K."/>
            <person name="Hibbett D.S."/>
            <person name="Grigoriev I.V."/>
        </authorList>
    </citation>
    <scope>NUCLEOTIDE SEQUENCE</scope>
    <source>
        <strain evidence="1">ET3784</strain>
    </source>
</reference>
<protein>
    <submittedName>
        <fullName evidence="1">Uncharacterized protein</fullName>
    </submittedName>
</protein>
<dbReference type="EMBL" id="JANVFO010000029">
    <property type="protein sequence ID" value="KAJ3731656.1"/>
    <property type="molecule type" value="Genomic_DNA"/>
</dbReference>
<evidence type="ECO:0000313" key="1">
    <source>
        <dbReference type="EMBL" id="KAJ3731656.1"/>
    </source>
</evidence>
<name>A0AA38MZH6_9AGAR</name>
<proteinExistence type="predicted"/>
<keyword evidence="2" id="KW-1185">Reference proteome</keyword>